<keyword evidence="2 7" id="KW-0812">Transmembrane</keyword>
<dbReference type="Pfam" id="PF25917">
    <property type="entry name" value="BSH_RND"/>
    <property type="match status" value="1"/>
</dbReference>
<reference evidence="10" key="1">
    <citation type="submission" date="2022-10" db="EMBL/GenBank/DDBJ databases">
        <title>Chryseobacterium babae sp. nov. isolated from the gut of the beetle Oryctes rhinoceros, and Chryseobacterium kimseyorum sp. nov., isolated from a stick insect rearing cage.</title>
        <authorList>
            <person name="Shelomi M."/>
            <person name="Han C.-J."/>
            <person name="Chen W.-M."/>
            <person name="Chen H.-K."/>
            <person name="Liaw S.-J."/>
            <person name="Muhle E."/>
            <person name="Clermont D."/>
        </authorList>
    </citation>
    <scope>NUCLEOTIDE SEQUENCE</scope>
    <source>
        <strain evidence="10">09-1422</strain>
    </source>
</reference>
<comment type="subcellular location">
    <subcellularLocation>
        <location evidence="1">Membrane</location>
        <topology evidence="1">Single-pass membrane protein</topology>
    </subcellularLocation>
</comment>
<dbReference type="PANTHER" id="PTHR30386:SF26">
    <property type="entry name" value="TRANSPORT PROTEIN COMB"/>
    <property type="match status" value="1"/>
</dbReference>
<evidence type="ECO:0000256" key="3">
    <source>
        <dbReference type="ARBA" id="ARBA00022989"/>
    </source>
</evidence>
<keyword evidence="11" id="KW-1185">Reference proteome</keyword>
<dbReference type="Proteomes" id="UP001163731">
    <property type="component" value="Unassembled WGS sequence"/>
</dbReference>
<feature type="domain" description="CusB-like beta-barrel" evidence="9">
    <location>
        <begin position="288"/>
        <end position="329"/>
    </location>
</feature>
<dbReference type="SUPFAM" id="SSF111369">
    <property type="entry name" value="HlyD-like secretion proteins"/>
    <property type="match status" value="3"/>
</dbReference>
<evidence type="ECO:0000259" key="9">
    <source>
        <dbReference type="Pfam" id="PF25954"/>
    </source>
</evidence>
<feature type="compositionally biased region" description="Polar residues" evidence="6">
    <location>
        <begin position="1"/>
        <end position="12"/>
    </location>
</feature>
<proteinExistence type="predicted"/>
<evidence type="ECO:0000256" key="5">
    <source>
        <dbReference type="SAM" id="Coils"/>
    </source>
</evidence>
<feature type="coiled-coil region" evidence="5">
    <location>
        <begin position="149"/>
        <end position="211"/>
    </location>
</feature>
<dbReference type="InterPro" id="IPR050739">
    <property type="entry name" value="MFP"/>
</dbReference>
<feature type="transmembrane region" description="Helical" evidence="7">
    <location>
        <begin position="36"/>
        <end position="57"/>
    </location>
</feature>
<dbReference type="Pfam" id="PF25954">
    <property type="entry name" value="Beta-barrel_RND_2"/>
    <property type="match status" value="1"/>
</dbReference>
<keyword evidence="3 7" id="KW-1133">Transmembrane helix</keyword>
<evidence type="ECO:0000256" key="2">
    <source>
        <dbReference type="ARBA" id="ARBA00022692"/>
    </source>
</evidence>
<protein>
    <submittedName>
        <fullName evidence="10">HlyD family secretion protein</fullName>
    </submittedName>
</protein>
<dbReference type="Gene3D" id="2.40.50.100">
    <property type="match status" value="1"/>
</dbReference>
<sequence>MSENTQDSNLPEQKNETATHEKKHIKHVKKKKTTKIINMLILVGVIIGLFFVVKSYFNIGNDRYTNASQVESFINPVNTRVSAYIKEIRFVEHQYVKKGDTLLVLDDREIQTQLGQAEAAYMSAMASRNVADNSIKTVANNVNTAGSNVEVAKANVEAVRARLWNAQQNFNRYQNLLKDEAVTGQQFDQIKTDFEAQKAQLEMQIAQYQSIINTKATSQLSVNEAQSKLGLNEADIKRSKSALEMAKLNQSYTVITAPHDGIMGRRTVNIGQLLNASQQVATIVDTNNVWITANYRENQMSNVVIGGLATISVDALGGRVYEGKVTAISGATGARYAAVPVDNSTGNFVKVQQRIPVRIEFTKNNNAEHLKMLRAGMNVEVTLK</sequence>
<dbReference type="InterPro" id="IPR058792">
    <property type="entry name" value="Beta-barrel_RND_2"/>
</dbReference>
<evidence type="ECO:0000256" key="6">
    <source>
        <dbReference type="SAM" id="MobiDB-lite"/>
    </source>
</evidence>
<feature type="domain" description="Multidrug resistance protein MdtA-like barrel-sandwich hybrid" evidence="8">
    <location>
        <begin position="77"/>
        <end position="285"/>
    </location>
</feature>
<keyword evidence="5" id="KW-0175">Coiled coil</keyword>
<dbReference type="RefSeq" id="WP_264751735.1">
    <property type="nucleotide sequence ID" value="NZ_JAPDHW010000023.1"/>
</dbReference>
<evidence type="ECO:0000259" key="8">
    <source>
        <dbReference type="Pfam" id="PF25917"/>
    </source>
</evidence>
<dbReference type="EMBL" id="JAPDHW010000023">
    <property type="protein sequence ID" value="MCW3170600.1"/>
    <property type="molecule type" value="Genomic_DNA"/>
</dbReference>
<evidence type="ECO:0000313" key="10">
    <source>
        <dbReference type="EMBL" id="MCW3170600.1"/>
    </source>
</evidence>
<name>A0ABT3I3Y7_9FLAO</name>
<accession>A0ABT3I3Y7</accession>
<dbReference type="InterPro" id="IPR058625">
    <property type="entry name" value="MdtA-like_BSH"/>
</dbReference>
<evidence type="ECO:0000256" key="4">
    <source>
        <dbReference type="ARBA" id="ARBA00023136"/>
    </source>
</evidence>
<evidence type="ECO:0000256" key="7">
    <source>
        <dbReference type="SAM" id="Phobius"/>
    </source>
</evidence>
<dbReference type="Gene3D" id="2.40.30.170">
    <property type="match status" value="1"/>
</dbReference>
<comment type="caution">
    <text evidence="10">The sequence shown here is derived from an EMBL/GenBank/DDBJ whole genome shotgun (WGS) entry which is preliminary data.</text>
</comment>
<organism evidence="10 11">
    <name type="scientific">Chryseobacterium kimseyorum</name>
    <dbReference type="NCBI Taxonomy" id="2984028"/>
    <lineage>
        <taxon>Bacteria</taxon>
        <taxon>Pseudomonadati</taxon>
        <taxon>Bacteroidota</taxon>
        <taxon>Flavobacteriia</taxon>
        <taxon>Flavobacteriales</taxon>
        <taxon>Weeksellaceae</taxon>
        <taxon>Chryseobacterium group</taxon>
        <taxon>Chryseobacterium</taxon>
    </lineage>
</organism>
<dbReference type="Gene3D" id="1.10.287.470">
    <property type="entry name" value="Helix hairpin bin"/>
    <property type="match status" value="2"/>
</dbReference>
<dbReference type="PRINTS" id="PR01490">
    <property type="entry name" value="RTXTOXIND"/>
</dbReference>
<gene>
    <name evidence="10" type="ORF">OMO38_18890</name>
</gene>
<feature type="region of interest" description="Disordered" evidence="6">
    <location>
        <begin position="1"/>
        <end position="25"/>
    </location>
</feature>
<dbReference type="PANTHER" id="PTHR30386">
    <property type="entry name" value="MEMBRANE FUSION SUBUNIT OF EMRAB-TOLC MULTIDRUG EFFLUX PUMP"/>
    <property type="match status" value="1"/>
</dbReference>
<keyword evidence="4 7" id="KW-0472">Membrane</keyword>
<evidence type="ECO:0000313" key="11">
    <source>
        <dbReference type="Proteomes" id="UP001163731"/>
    </source>
</evidence>
<evidence type="ECO:0000256" key="1">
    <source>
        <dbReference type="ARBA" id="ARBA00004167"/>
    </source>
</evidence>